<dbReference type="RefSeq" id="WP_136962172.1">
    <property type="nucleotide sequence ID" value="NZ_CP039690.1"/>
</dbReference>
<name>A0A4D7BFN8_9HYPH</name>
<evidence type="ECO:0000259" key="1">
    <source>
        <dbReference type="Pfam" id="PF01909"/>
    </source>
</evidence>
<proteinExistence type="predicted"/>
<keyword evidence="3" id="KW-0808">Transferase</keyword>
<dbReference type="GO" id="GO:0016779">
    <property type="term" value="F:nucleotidyltransferase activity"/>
    <property type="evidence" value="ECO:0007669"/>
    <property type="project" value="InterPro"/>
</dbReference>
<dbReference type="AlphaFoldDB" id="A0A4D7BFN8"/>
<dbReference type="Pfam" id="PF01909">
    <property type="entry name" value="NTP_transf_2"/>
    <property type="match status" value="1"/>
</dbReference>
<protein>
    <submittedName>
        <fullName evidence="3">Nucleotidyltransferase domain-containing protein</fullName>
    </submittedName>
</protein>
<dbReference type="EMBL" id="CP039690">
    <property type="protein sequence ID" value="QCI66732.1"/>
    <property type="molecule type" value="Genomic_DNA"/>
</dbReference>
<sequence length="281" mass="29805">MTDPTIDAVTSALTSVPGLTALVLGGSRARGTAGPGSDYDLGLYYAPQAPLDVVALQAALEPLVDIAGEAQVTRLGEWGPWINGGGWLSIGGRKVDLLYRDLGRVGDVIADCRAGRVSMDYQPGHPHGFCSAIWMGEVALCRPLFDRGEAVAALKQLTTPYPEALRQALIARFRWEVRFAIEIAATAIARGDQTHIAGSAYRALACVAQVLFAANRRYLINEKGALAETETLPVRIHGVVEDASAIWSAIGARDFATALDRLRTVAAALEAAVARSALQSL</sequence>
<dbReference type="InterPro" id="IPR025117">
    <property type="entry name" value="DUF4037"/>
</dbReference>
<feature type="domain" description="Polymerase nucleotidyl transferase" evidence="1">
    <location>
        <begin position="20"/>
        <end position="50"/>
    </location>
</feature>
<organism evidence="3 4">
    <name type="scientific">Phreatobacter stygius</name>
    <dbReference type="NCBI Taxonomy" id="1940610"/>
    <lineage>
        <taxon>Bacteria</taxon>
        <taxon>Pseudomonadati</taxon>
        <taxon>Pseudomonadota</taxon>
        <taxon>Alphaproteobacteria</taxon>
        <taxon>Hyphomicrobiales</taxon>
        <taxon>Phreatobacteraceae</taxon>
        <taxon>Phreatobacter</taxon>
    </lineage>
</organism>
<feature type="domain" description="DUF4037" evidence="2">
    <location>
        <begin position="145"/>
        <end position="220"/>
    </location>
</feature>
<dbReference type="OrthoDB" id="5176171at2"/>
<dbReference type="Pfam" id="PF13228">
    <property type="entry name" value="DUF4037"/>
    <property type="match status" value="1"/>
</dbReference>
<dbReference type="InterPro" id="IPR002934">
    <property type="entry name" value="Polymerase_NTP_transf_dom"/>
</dbReference>
<dbReference type="InterPro" id="IPR043519">
    <property type="entry name" value="NT_sf"/>
</dbReference>
<evidence type="ECO:0000259" key="2">
    <source>
        <dbReference type="Pfam" id="PF13228"/>
    </source>
</evidence>
<evidence type="ECO:0000313" key="3">
    <source>
        <dbReference type="EMBL" id="QCI66732.1"/>
    </source>
</evidence>
<dbReference type="CDD" id="cd05403">
    <property type="entry name" value="NT_KNTase_like"/>
    <property type="match status" value="1"/>
</dbReference>
<dbReference type="Proteomes" id="UP000298781">
    <property type="component" value="Chromosome"/>
</dbReference>
<dbReference type="Gene3D" id="3.30.460.10">
    <property type="entry name" value="Beta Polymerase, domain 2"/>
    <property type="match status" value="1"/>
</dbReference>
<accession>A0A4D7BFN8</accession>
<reference evidence="3 4" key="1">
    <citation type="submission" date="2019-04" db="EMBL/GenBank/DDBJ databases">
        <title>Phreatobacter aquaticus sp. nov.</title>
        <authorList>
            <person name="Choi A."/>
        </authorList>
    </citation>
    <scope>NUCLEOTIDE SEQUENCE [LARGE SCALE GENOMIC DNA]</scope>
    <source>
        <strain evidence="3 4">KCTC 52518</strain>
    </source>
</reference>
<keyword evidence="4" id="KW-1185">Reference proteome</keyword>
<evidence type="ECO:0000313" key="4">
    <source>
        <dbReference type="Proteomes" id="UP000298781"/>
    </source>
</evidence>
<gene>
    <name evidence="3" type="ORF">E8M01_22315</name>
</gene>
<dbReference type="SUPFAM" id="SSF81301">
    <property type="entry name" value="Nucleotidyltransferase"/>
    <property type="match status" value="1"/>
</dbReference>
<dbReference type="KEGG" id="pstg:E8M01_22315"/>